<dbReference type="FunFam" id="3.40.50.20:FF:000003">
    <property type="entry name" value="Carbamoyl-phosphate synthase large chain"/>
    <property type="match status" value="1"/>
</dbReference>
<dbReference type="NCBIfam" id="NF009455">
    <property type="entry name" value="PRK12815.1"/>
    <property type="match status" value="1"/>
</dbReference>
<feature type="domain" description="ATP-grasp" evidence="16">
    <location>
        <begin position="671"/>
        <end position="862"/>
    </location>
</feature>
<dbReference type="Gene3D" id="3.40.50.20">
    <property type="match status" value="2"/>
</dbReference>
<keyword evidence="8 15" id="KW-0547">Nucleotide-binding</keyword>
<dbReference type="NCBIfam" id="TIGR01369">
    <property type="entry name" value="CPSaseII_lrg"/>
    <property type="match status" value="1"/>
</dbReference>
<dbReference type="PANTHER" id="PTHR11405:SF53">
    <property type="entry name" value="CARBAMOYL-PHOSPHATE SYNTHASE [AMMONIA], MITOCHONDRIAL"/>
    <property type="match status" value="1"/>
</dbReference>
<evidence type="ECO:0000256" key="15">
    <source>
        <dbReference type="PROSITE-ProRule" id="PRU00409"/>
    </source>
</evidence>
<dbReference type="Gene3D" id="1.10.1030.10">
    <property type="entry name" value="Carbamoyl-phosphate synthetase, large subunit oligomerisation domain"/>
    <property type="match status" value="1"/>
</dbReference>
<dbReference type="PROSITE" id="PS51855">
    <property type="entry name" value="MGS"/>
    <property type="match status" value="1"/>
</dbReference>
<dbReference type="InterPro" id="IPR011761">
    <property type="entry name" value="ATP-grasp"/>
</dbReference>
<dbReference type="InterPro" id="IPR036914">
    <property type="entry name" value="MGS-like_dom_sf"/>
</dbReference>
<dbReference type="Gene3D" id="3.30.470.20">
    <property type="entry name" value="ATP-grasp fold, B domain"/>
    <property type="match status" value="2"/>
</dbReference>
<dbReference type="PANTHER" id="PTHR11405">
    <property type="entry name" value="CARBAMOYLTRANSFERASE FAMILY MEMBER"/>
    <property type="match status" value="1"/>
</dbReference>
<dbReference type="GO" id="GO:0005524">
    <property type="term" value="F:ATP binding"/>
    <property type="evidence" value="ECO:0007669"/>
    <property type="project" value="UniProtKB-UniRule"/>
</dbReference>
<keyword evidence="11" id="KW-0665">Pyrimidine biosynthesis</keyword>
<feature type="domain" description="MGS-like" evidence="17">
    <location>
        <begin position="932"/>
        <end position="1071"/>
    </location>
</feature>
<dbReference type="SUPFAM" id="SSF52335">
    <property type="entry name" value="Methylglyoxal synthase-like"/>
    <property type="match status" value="1"/>
</dbReference>
<dbReference type="RefSeq" id="WP_308452260.1">
    <property type="nucleotide sequence ID" value="NZ_JAJEQR010000001.1"/>
</dbReference>
<proteinExistence type="inferred from homology"/>
<dbReference type="InterPro" id="IPR016185">
    <property type="entry name" value="PreATP-grasp_dom_sf"/>
</dbReference>
<sequence length="1071" mass="116961">MKKREDIHKVLIIGSGPIIIGQACEFDYSGTQACKALKKLGYEIVLVNSNPATIMTDPTTADVTYIEPLNVDRLTQIIDKERPDALLPNLGGQSGLNLCSELAAAGVLDKYGVKVIGVQIDAIERGEDRIEFKKTMESLGIEMARSEVAYTVDEALAIADKLGYPVVIRPAYTMGGAGGGLVYNTEELKTVVARGLQASMVGQVLVEESILGWEELELEVVRDATGKMITVCFIENIDPLGVHTGDSFCSAPMLTIPEDVQKELQRQAYKIVDAIEVIGGTNVQFARNTETGRIIVIEINPRTSRSSALASKATGFPIALISAMLAAGLDLCDIECGKYGTLDKYVPDGDYVVIKFARWAFEKFKGAEDKLGTQMRAVGEVMSIGKTYKEAFQKAIRSLETGRYGLGGAKNFGELSKEELLDKLHVPTSERQFIMYEALRKGATVDELFELTKIKPYFIEQMKELVEEEESLKQYKGSVPPAEALKQAKLDGFSDRYLAGILDVTETDVRNARKAIGVVEEWEPVHVSGTKDSAYYYSSYHITEKSKTSDKPKVMILGGGPNRIGQGIEFDYCCVHAAFALKELGFETIIVNCNPETVSTDYDTSDKLYFEPLTLEDVLSIHEKEKPVGVIAQFGGQTPLNLAAALKANGVNILGTTPETIDMAEDRDEFREMMDKLHIPMPESGMAVTVDDALAIAERIGYPVMVRPSYVLGGRGMEVVHDEESLRFYMNAAVGVTPDRPILIDRFLHNALECEADAISDGENVFVPAVMEHVELAGVHSGDSACVLPSQTIPADNLAQIKDYTKRIAKEMNVRGLMNMQYAIEDGVVYVLEANPRASRTVPLVSKVCNINMVKLATQIVTMDLTGNPSPVPALKDKNIPHCGVKEAVFPFNMFPEVDPVLGPEMRSTGEVLGMADTFGEAFFKAQEATQTKIPLSGTALISISDRDKSELPELARSLHECGFKLIATGGTCDVIEKEGIPVTRIFKLSQGRPNVLDAITNKEVNLIINTPAGKKGAVDDSYIRKAAIKGRICYVTSMAAAKATVEGIKAHKNCTQKGVHSLQEFHKAIQ</sequence>
<protein>
    <submittedName>
        <fullName evidence="18">Carbamoyl-phosphate synthase large subunit</fullName>
        <ecNumber evidence="18">6.3.5.5</ecNumber>
    </submittedName>
</protein>
<dbReference type="PROSITE" id="PS51257">
    <property type="entry name" value="PROKAR_LIPOPROTEIN"/>
    <property type="match status" value="1"/>
</dbReference>
<evidence type="ECO:0000256" key="13">
    <source>
        <dbReference type="ARBA" id="ARBA00047359"/>
    </source>
</evidence>
<dbReference type="InterPro" id="IPR005479">
    <property type="entry name" value="CPAse_ATP-bd"/>
</dbReference>
<evidence type="ECO:0000256" key="7">
    <source>
        <dbReference type="ARBA" id="ARBA00022737"/>
    </source>
</evidence>
<comment type="catalytic activity">
    <reaction evidence="13">
        <text>hydrogencarbonate + NH4(+) + 2 ATP = carbamoyl phosphate + 2 ADP + phosphate + 2 H(+)</text>
        <dbReference type="Rhea" id="RHEA:18029"/>
        <dbReference type="ChEBI" id="CHEBI:15378"/>
        <dbReference type="ChEBI" id="CHEBI:17544"/>
        <dbReference type="ChEBI" id="CHEBI:28938"/>
        <dbReference type="ChEBI" id="CHEBI:30616"/>
        <dbReference type="ChEBI" id="CHEBI:43474"/>
        <dbReference type="ChEBI" id="CHEBI:58228"/>
        <dbReference type="ChEBI" id="CHEBI:456216"/>
        <dbReference type="EC" id="6.3.4.16"/>
    </reaction>
</comment>
<evidence type="ECO:0000256" key="4">
    <source>
        <dbReference type="ARBA" id="ARBA00022598"/>
    </source>
</evidence>
<evidence type="ECO:0000256" key="9">
    <source>
        <dbReference type="ARBA" id="ARBA00022840"/>
    </source>
</evidence>
<dbReference type="SUPFAM" id="SSF56059">
    <property type="entry name" value="Glutathione synthetase ATP-binding domain-like"/>
    <property type="match status" value="2"/>
</dbReference>
<dbReference type="FunFam" id="3.30.1490.20:FF:000001">
    <property type="entry name" value="Carbamoyl-phosphate synthase large chain"/>
    <property type="match status" value="1"/>
</dbReference>
<dbReference type="Proteomes" id="UP001198182">
    <property type="component" value="Unassembled WGS sequence"/>
</dbReference>
<dbReference type="InterPro" id="IPR058047">
    <property type="entry name" value="CPSase_preATP-grasp"/>
</dbReference>
<dbReference type="Pfam" id="PF02786">
    <property type="entry name" value="CPSase_L_D2"/>
    <property type="match status" value="2"/>
</dbReference>
<dbReference type="GO" id="GO:0006526">
    <property type="term" value="P:L-arginine biosynthetic process"/>
    <property type="evidence" value="ECO:0007669"/>
    <property type="project" value="UniProtKB-KW"/>
</dbReference>
<dbReference type="FunFam" id="3.40.50.20:FF:000001">
    <property type="entry name" value="Carbamoyl-phosphate synthase large chain"/>
    <property type="match status" value="1"/>
</dbReference>
<dbReference type="PROSITE" id="PS00866">
    <property type="entry name" value="CPSASE_1"/>
    <property type="match status" value="2"/>
</dbReference>
<dbReference type="SMART" id="SM01096">
    <property type="entry name" value="CPSase_L_D3"/>
    <property type="match status" value="1"/>
</dbReference>
<organism evidence="18 19">
    <name type="scientific">Hominifimenecus microfluidus</name>
    <dbReference type="NCBI Taxonomy" id="2885348"/>
    <lineage>
        <taxon>Bacteria</taxon>
        <taxon>Bacillati</taxon>
        <taxon>Bacillota</taxon>
        <taxon>Clostridia</taxon>
        <taxon>Lachnospirales</taxon>
        <taxon>Lachnospiraceae</taxon>
        <taxon>Hominifimenecus</taxon>
    </lineage>
</organism>
<dbReference type="GO" id="GO:0046872">
    <property type="term" value="F:metal ion binding"/>
    <property type="evidence" value="ECO:0007669"/>
    <property type="project" value="UniProtKB-KW"/>
</dbReference>
<dbReference type="SUPFAM" id="SSF52440">
    <property type="entry name" value="PreATP-grasp domain"/>
    <property type="match status" value="2"/>
</dbReference>
<dbReference type="InterPro" id="IPR013815">
    <property type="entry name" value="ATP_grasp_subdomain_1"/>
</dbReference>
<dbReference type="Gene3D" id="3.40.50.1380">
    <property type="entry name" value="Methylglyoxal synthase-like domain"/>
    <property type="match status" value="1"/>
</dbReference>
<keyword evidence="19" id="KW-1185">Reference proteome</keyword>
<evidence type="ECO:0000256" key="5">
    <source>
        <dbReference type="ARBA" id="ARBA00022605"/>
    </source>
</evidence>
<dbReference type="EC" id="6.3.5.5" evidence="18"/>
<comment type="catalytic activity">
    <reaction evidence="14">
        <text>hydrogencarbonate + L-glutamine + 2 ATP + H2O = carbamoyl phosphate + L-glutamate + 2 ADP + phosphate + 2 H(+)</text>
        <dbReference type="Rhea" id="RHEA:18633"/>
        <dbReference type="ChEBI" id="CHEBI:15377"/>
        <dbReference type="ChEBI" id="CHEBI:15378"/>
        <dbReference type="ChEBI" id="CHEBI:17544"/>
        <dbReference type="ChEBI" id="CHEBI:29985"/>
        <dbReference type="ChEBI" id="CHEBI:30616"/>
        <dbReference type="ChEBI" id="CHEBI:43474"/>
        <dbReference type="ChEBI" id="CHEBI:58228"/>
        <dbReference type="ChEBI" id="CHEBI:58359"/>
        <dbReference type="ChEBI" id="CHEBI:456216"/>
        <dbReference type="EC" id="6.3.5.5"/>
    </reaction>
</comment>
<evidence type="ECO:0000256" key="11">
    <source>
        <dbReference type="ARBA" id="ARBA00022975"/>
    </source>
</evidence>
<dbReference type="Pfam" id="PF02142">
    <property type="entry name" value="MGS"/>
    <property type="match status" value="1"/>
</dbReference>
<dbReference type="PROSITE" id="PS50975">
    <property type="entry name" value="ATP_GRASP"/>
    <property type="match status" value="2"/>
</dbReference>
<dbReference type="InterPro" id="IPR033937">
    <property type="entry name" value="MGS_CPS_CarB"/>
</dbReference>
<evidence type="ECO:0000256" key="1">
    <source>
        <dbReference type="ARBA" id="ARBA00005077"/>
    </source>
</evidence>
<dbReference type="InterPro" id="IPR005483">
    <property type="entry name" value="CPSase_dom"/>
</dbReference>
<dbReference type="Pfam" id="PF25596">
    <property type="entry name" value="CPSase_L_D1"/>
    <property type="match status" value="2"/>
</dbReference>
<evidence type="ECO:0000256" key="8">
    <source>
        <dbReference type="ARBA" id="ARBA00022741"/>
    </source>
</evidence>
<accession>A0AAE3E7G3</accession>
<evidence type="ECO:0000256" key="3">
    <source>
        <dbReference type="ARBA" id="ARBA00022571"/>
    </source>
</evidence>
<evidence type="ECO:0000259" key="17">
    <source>
        <dbReference type="PROSITE" id="PS51855"/>
    </source>
</evidence>
<keyword evidence="10" id="KW-0460">Magnesium</keyword>
<evidence type="ECO:0000313" key="19">
    <source>
        <dbReference type="Proteomes" id="UP001198182"/>
    </source>
</evidence>
<evidence type="ECO:0000256" key="6">
    <source>
        <dbReference type="ARBA" id="ARBA00022723"/>
    </source>
</evidence>
<dbReference type="GO" id="GO:0006541">
    <property type="term" value="P:glutamine metabolic process"/>
    <property type="evidence" value="ECO:0007669"/>
    <property type="project" value="TreeGrafter"/>
</dbReference>
<dbReference type="InterPro" id="IPR011607">
    <property type="entry name" value="MGS-like_dom"/>
</dbReference>
<evidence type="ECO:0000313" key="18">
    <source>
        <dbReference type="EMBL" id="MCC2229425.1"/>
    </source>
</evidence>
<dbReference type="SUPFAM" id="SSF48108">
    <property type="entry name" value="Carbamoyl phosphate synthetase, large subunit connection domain"/>
    <property type="match status" value="1"/>
</dbReference>
<evidence type="ECO:0000256" key="12">
    <source>
        <dbReference type="ARBA" id="ARBA00023211"/>
    </source>
</evidence>
<name>A0AAE3E7G3_9FIRM</name>
<reference evidence="18" key="1">
    <citation type="submission" date="2021-10" db="EMBL/GenBank/DDBJ databases">
        <title>Anaerobic single-cell dispensing facilitates the cultivation of human gut bacteria.</title>
        <authorList>
            <person name="Afrizal A."/>
        </authorList>
    </citation>
    <scope>NUCLEOTIDE SEQUENCE</scope>
    <source>
        <strain evidence="18">CLA-AA-H215</strain>
    </source>
</reference>
<dbReference type="InterPro" id="IPR036897">
    <property type="entry name" value="CarbamoylP_synth_lsu_oligo_sf"/>
</dbReference>
<dbReference type="AlphaFoldDB" id="A0AAE3E7G3"/>
<comment type="similarity">
    <text evidence="2">Belongs to the CarB family.</text>
</comment>
<evidence type="ECO:0000259" key="16">
    <source>
        <dbReference type="PROSITE" id="PS50975"/>
    </source>
</evidence>
<comment type="pathway">
    <text evidence="1">Amino-acid biosynthesis; L-arginine biosynthesis; carbamoyl phosphate from bicarbonate: step 1/1.</text>
</comment>
<keyword evidence="12" id="KW-0464">Manganese</keyword>
<dbReference type="InterPro" id="IPR005480">
    <property type="entry name" value="CPSase_lsu_oligo"/>
</dbReference>
<dbReference type="SMART" id="SM00851">
    <property type="entry name" value="MGS"/>
    <property type="match status" value="1"/>
</dbReference>
<keyword evidence="7" id="KW-0677">Repeat</keyword>
<evidence type="ECO:0000256" key="2">
    <source>
        <dbReference type="ARBA" id="ARBA00009799"/>
    </source>
</evidence>
<feature type="domain" description="ATP-grasp" evidence="16">
    <location>
        <begin position="133"/>
        <end position="327"/>
    </location>
</feature>
<dbReference type="GO" id="GO:0004087">
    <property type="term" value="F:carbamoyl-phosphate synthase (ammonia) activity"/>
    <property type="evidence" value="ECO:0007669"/>
    <property type="project" value="UniProtKB-EC"/>
</dbReference>
<dbReference type="PROSITE" id="PS00867">
    <property type="entry name" value="CPSASE_2"/>
    <property type="match status" value="2"/>
</dbReference>
<dbReference type="FunFam" id="3.30.470.20:FF:000026">
    <property type="entry name" value="Carbamoyl-phosphate synthase large chain"/>
    <property type="match status" value="1"/>
</dbReference>
<dbReference type="GO" id="GO:0004088">
    <property type="term" value="F:carbamoyl-phosphate synthase (glutamine-hydrolyzing) activity"/>
    <property type="evidence" value="ECO:0007669"/>
    <property type="project" value="UniProtKB-EC"/>
</dbReference>
<keyword evidence="5" id="KW-0028">Amino-acid biosynthesis</keyword>
<comment type="caution">
    <text evidence="18">The sequence shown here is derived from an EMBL/GenBank/DDBJ whole genome shotgun (WGS) entry which is preliminary data.</text>
</comment>
<dbReference type="CDD" id="cd01424">
    <property type="entry name" value="MGS_CPS_II"/>
    <property type="match status" value="1"/>
</dbReference>
<dbReference type="InterPro" id="IPR006275">
    <property type="entry name" value="CPSase_lsu"/>
</dbReference>
<dbReference type="NCBIfam" id="NF003671">
    <property type="entry name" value="PRK05294.1"/>
    <property type="match status" value="1"/>
</dbReference>
<dbReference type="Gene3D" id="3.30.1490.20">
    <property type="entry name" value="ATP-grasp fold, A domain"/>
    <property type="match status" value="1"/>
</dbReference>
<dbReference type="PRINTS" id="PR00098">
    <property type="entry name" value="CPSASE"/>
</dbReference>
<dbReference type="GO" id="GO:0006221">
    <property type="term" value="P:pyrimidine nucleotide biosynthetic process"/>
    <property type="evidence" value="ECO:0007669"/>
    <property type="project" value="UniProtKB-KW"/>
</dbReference>
<keyword evidence="3" id="KW-0055">Arginine biosynthesis</keyword>
<dbReference type="Pfam" id="PF02787">
    <property type="entry name" value="CPSase_L_D3"/>
    <property type="match status" value="1"/>
</dbReference>
<evidence type="ECO:0000256" key="10">
    <source>
        <dbReference type="ARBA" id="ARBA00022842"/>
    </source>
</evidence>
<gene>
    <name evidence="18" type="primary">carB</name>
    <name evidence="18" type="ORF">LKD81_00220</name>
</gene>
<dbReference type="GO" id="GO:0005737">
    <property type="term" value="C:cytoplasm"/>
    <property type="evidence" value="ECO:0007669"/>
    <property type="project" value="TreeGrafter"/>
</dbReference>
<dbReference type="EMBL" id="JAJEQR010000001">
    <property type="protein sequence ID" value="MCC2229425.1"/>
    <property type="molecule type" value="Genomic_DNA"/>
</dbReference>
<keyword evidence="6" id="KW-0479">Metal-binding</keyword>
<keyword evidence="9 15" id="KW-0067">ATP-binding</keyword>
<evidence type="ECO:0000256" key="14">
    <source>
        <dbReference type="ARBA" id="ARBA00048816"/>
    </source>
</evidence>
<keyword evidence="4 18" id="KW-0436">Ligase</keyword>